<accession>A0A7W7RML9</accession>
<dbReference type="AlphaFoldDB" id="A0A7W7RML9"/>
<dbReference type="Pfam" id="PF11387">
    <property type="entry name" value="DUF2795"/>
    <property type="match status" value="1"/>
</dbReference>
<organism evidence="1 2">
    <name type="scientific">Lipingzhangella halophila</name>
    <dbReference type="NCBI Taxonomy" id="1783352"/>
    <lineage>
        <taxon>Bacteria</taxon>
        <taxon>Bacillati</taxon>
        <taxon>Actinomycetota</taxon>
        <taxon>Actinomycetes</taxon>
        <taxon>Streptosporangiales</taxon>
        <taxon>Nocardiopsidaceae</taxon>
        <taxon>Lipingzhangella</taxon>
    </lineage>
</organism>
<evidence type="ECO:0000313" key="2">
    <source>
        <dbReference type="Proteomes" id="UP000523007"/>
    </source>
</evidence>
<comment type="caution">
    <text evidence="1">The sequence shown here is derived from an EMBL/GenBank/DDBJ whole genome shotgun (WGS) entry which is preliminary data.</text>
</comment>
<protein>
    <recommendedName>
        <fullName evidence="3">DUF2795 domain-containing protein</fullName>
    </recommendedName>
</protein>
<dbReference type="RefSeq" id="WP_184584402.1">
    <property type="nucleotide sequence ID" value="NZ_JACHJT010000002.1"/>
</dbReference>
<keyword evidence="2" id="KW-1185">Reference proteome</keyword>
<dbReference type="EMBL" id="JACHJT010000002">
    <property type="protein sequence ID" value="MBB4934788.1"/>
    <property type="molecule type" value="Genomic_DNA"/>
</dbReference>
<evidence type="ECO:0000313" key="1">
    <source>
        <dbReference type="EMBL" id="MBB4934788.1"/>
    </source>
</evidence>
<name>A0A7W7RML9_9ACTN</name>
<gene>
    <name evidence="1" type="ORF">F4561_005682</name>
</gene>
<dbReference type="InterPro" id="IPR021527">
    <property type="entry name" value="DUF2795"/>
</dbReference>
<proteinExistence type="predicted"/>
<reference evidence="1 2" key="1">
    <citation type="submission" date="2020-08" db="EMBL/GenBank/DDBJ databases">
        <title>Sequencing the genomes of 1000 actinobacteria strains.</title>
        <authorList>
            <person name="Klenk H.-P."/>
        </authorList>
    </citation>
    <scope>NUCLEOTIDE SEQUENCE [LARGE SCALE GENOMIC DNA]</scope>
    <source>
        <strain evidence="1 2">DSM 102030</strain>
    </source>
</reference>
<dbReference type="Proteomes" id="UP000523007">
    <property type="component" value="Unassembled WGS sequence"/>
</dbReference>
<evidence type="ECO:0008006" key="3">
    <source>
        <dbReference type="Google" id="ProtNLM"/>
    </source>
</evidence>
<sequence length="68" mass="7490">MDVTRLEIAECLETTFGEGPRRRGELITAAELGGARQEVLSTLDRLPEGPFSTLRSLWGHLPEVPRSA</sequence>